<dbReference type="OrthoDB" id="2115703at2759"/>
<dbReference type="SUPFAM" id="SSF48452">
    <property type="entry name" value="TPR-like"/>
    <property type="match status" value="1"/>
</dbReference>
<feature type="non-terminal residue" evidence="2">
    <location>
        <position position="1034"/>
    </location>
</feature>
<feature type="region of interest" description="Disordered" evidence="1">
    <location>
        <begin position="720"/>
        <end position="781"/>
    </location>
</feature>
<evidence type="ECO:0000256" key="1">
    <source>
        <dbReference type="SAM" id="MobiDB-lite"/>
    </source>
</evidence>
<dbReference type="GO" id="GO:0030041">
    <property type="term" value="P:actin filament polymerization"/>
    <property type="evidence" value="ECO:0007669"/>
    <property type="project" value="TreeGrafter"/>
</dbReference>
<name>A0A8B6DA48_MYTGA</name>
<dbReference type="AlphaFoldDB" id="A0A8B6DA48"/>
<dbReference type="GO" id="GO:0015629">
    <property type="term" value="C:actin cytoskeleton"/>
    <property type="evidence" value="ECO:0007669"/>
    <property type="project" value="TreeGrafter"/>
</dbReference>
<dbReference type="PANTHER" id="PTHR16091">
    <property type="entry name" value="TTC17 PROTEIN"/>
    <property type="match status" value="1"/>
</dbReference>
<dbReference type="Proteomes" id="UP000596742">
    <property type="component" value="Unassembled WGS sequence"/>
</dbReference>
<evidence type="ECO:0008006" key="4">
    <source>
        <dbReference type="Google" id="ProtNLM"/>
    </source>
</evidence>
<feature type="compositionally biased region" description="Basic and acidic residues" evidence="1">
    <location>
        <begin position="758"/>
        <end position="769"/>
    </location>
</feature>
<comment type="caution">
    <text evidence="2">The sequence shown here is derived from an EMBL/GenBank/DDBJ whole genome shotgun (WGS) entry which is preliminary data.</text>
</comment>
<gene>
    <name evidence="2" type="ORF">MGAL_10B064766</name>
</gene>
<dbReference type="EMBL" id="UYJE01003085">
    <property type="protein sequence ID" value="VDI16437.1"/>
    <property type="molecule type" value="Genomic_DNA"/>
</dbReference>
<dbReference type="PANTHER" id="PTHR16091:SF1">
    <property type="entry name" value="TETRATRICOPEPTIDE REPEAT PROTEIN 17"/>
    <property type="match status" value="1"/>
</dbReference>
<feature type="compositionally biased region" description="Basic and acidic residues" evidence="1">
    <location>
        <begin position="722"/>
        <end position="733"/>
    </location>
</feature>
<proteinExistence type="predicted"/>
<sequence length="1034" mass="119504">HTNVHEFHYVVSMVYIIRMSILYLSSEHLSDFVECVGKGNIFAPGSATAQVTFGYTLNEIGWTKSKVQWIHVKSKSKKKNSSHFIIPPKLFDISLLYKLVRFEPVIHIMTQPVSAECGVFRPFLRFRSDFTITAKKFCLNAILITILFCGSRWRRPFKTKNFSPKINILIIDNKHFIIPHATKLRRIIRTYYVVVHIDGKLRFNFFSRSYAPLNLFTLICAYRREIAIQFFSRSYALLNLFTLMYYCNSLSSQLLSNHTTEFHETFSDNKDELRPFELIYFNELRPFELIYFNELRPFELFYFNIIRTYYVDELCPFELICFNHSELLKGKKKLLSSLDHIHLKSLKKKSLIDLAVSRLNVLSILAPTVQGSTSVQNLTKRIKRFIAQSVGQLYLLYGRIFSFKFSLIISNRITIFAIEQGHGYILLLSARNIIFYKNHLHEILKKTDKVLIKDGSQFMCLLFRFTQDLKRFRRGHDLLKRSYDIIYNQREFFHAKCQTSQVINFRRPNRYDRIANETTNYQRTNDIDLSRSENGEEKCVIETRSRSKSDCNGHCTQTCTVTPIKLDSCTGDITIDQPSVSDTQCSQKGPNQPYPNSEEPVFSADFSSKLDEVSDHYMKQGLCEGEECSQLRVQQQGNQRPHIKLEFIDGVLHQKFIFMQTKDEVNVDFDVCVIFNDGTKTPGCDKPEFKTYLEEFDKHKEGLANLESALLQHLNSKCASKQAKEKDEKKAAKAPEGPEVIKETKRRQSRSKNPQEPNIHDGKEVKMEPVEQLPDSELPDTSYQIGQRYHMATPTTMDCNNLPNIKFSEFTSTFLSVTAKQVDLRKHIDFETVIRRYYEEPVCMTEFSSSLELDNLPGMINRDNLQYQPESGLREVLQKLGGEPAQRVEVIGTRIANALKKNMTSWILTNVAALYWRVEGDAKKAIDCLRLSLTTAPRNKRDTALISIANIFHRAGYINDAIFTTNLALDTANKVAVSHFTMANLYAVKAQWDKATMFYESTLGLQSTFEPAKQRLKAIKCKIVMQKPVAMPTD</sequence>
<keyword evidence="3" id="KW-1185">Reference proteome</keyword>
<evidence type="ECO:0000313" key="3">
    <source>
        <dbReference type="Proteomes" id="UP000596742"/>
    </source>
</evidence>
<dbReference type="Gene3D" id="1.25.40.10">
    <property type="entry name" value="Tetratricopeptide repeat domain"/>
    <property type="match status" value="1"/>
</dbReference>
<organism evidence="2 3">
    <name type="scientific">Mytilus galloprovincialis</name>
    <name type="common">Mediterranean mussel</name>
    <dbReference type="NCBI Taxonomy" id="29158"/>
    <lineage>
        <taxon>Eukaryota</taxon>
        <taxon>Metazoa</taxon>
        <taxon>Spiralia</taxon>
        <taxon>Lophotrochozoa</taxon>
        <taxon>Mollusca</taxon>
        <taxon>Bivalvia</taxon>
        <taxon>Autobranchia</taxon>
        <taxon>Pteriomorphia</taxon>
        <taxon>Mytilida</taxon>
        <taxon>Mytiloidea</taxon>
        <taxon>Mytilidae</taxon>
        <taxon>Mytilinae</taxon>
        <taxon>Mytilus</taxon>
    </lineage>
</organism>
<accession>A0A8B6DA48</accession>
<evidence type="ECO:0000313" key="2">
    <source>
        <dbReference type="EMBL" id="VDI16437.1"/>
    </source>
</evidence>
<protein>
    <recommendedName>
        <fullName evidence="4">Tetratricopeptide repeat protein 17</fullName>
    </recommendedName>
</protein>
<reference evidence="2" key="1">
    <citation type="submission" date="2018-11" db="EMBL/GenBank/DDBJ databases">
        <authorList>
            <person name="Alioto T."/>
            <person name="Alioto T."/>
        </authorList>
    </citation>
    <scope>NUCLEOTIDE SEQUENCE</scope>
</reference>
<dbReference type="GO" id="GO:0005737">
    <property type="term" value="C:cytoplasm"/>
    <property type="evidence" value="ECO:0007669"/>
    <property type="project" value="TreeGrafter"/>
</dbReference>
<dbReference type="InterPro" id="IPR011990">
    <property type="entry name" value="TPR-like_helical_dom_sf"/>
</dbReference>
<dbReference type="InterPro" id="IPR052630">
    <property type="entry name" value="TTC17"/>
</dbReference>